<reference evidence="3" key="1">
    <citation type="journal article" date="2019" name="Int. J. Syst. Evol. Microbiol.">
        <title>The Global Catalogue of Microorganisms (GCM) 10K type strain sequencing project: providing services to taxonomists for standard genome sequencing and annotation.</title>
        <authorList>
            <consortium name="The Broad Institute Genomics Platform"/>
            <consortium name="The Broad Institute Genome Sequencing Center for Infectious Disease"/>
            <person name="Wu L."/>
            <person name="Ma J."/>
        </authorList>
    </citation>
    <scope>NUCLEOTIDE SEQUENCE [LARGE SCALE GENOMIC DNA]</scope>
    <source>
        <strain evidence="3">CGMCC 1.18575</strain>
    </source>
</reference>
<accession>A0ABW0HU83</accession>
<name>A0ABW0HU83_9BACL</name>
<dbReference type="SUPFAM" id="SSF55729">
    <property type="entry name" value="Acyl-CoA N-acyltransferases (Nat)"/>
    <property type="match status" value="1"/>
</dbReference>
<organism evidence="2 3">
    <name type="scientific">Cohnella soli</name>
    <dbReference type="NCBI Taxonomy" id="425005"/>
    <lineage>
        <taxon>Bacteria</taxon>
        <taxon>Bacillati</taxon>
        <taxon>Bacillota</taxon>
        <taxon>Bacilli</taxon>
        <taxon>Bacillales</taxon>
        <taxon>Paenibacillaceae</taxon>
        <taxon>Cohnella</taxon>
    </lineage>
</organism>
<dbReference type="PROSITE" id="PS51186">
    <property type="entry name" value="GNAT"/>
    <property type="match status" value="1"/>
</dbReference>
<protein>
    <recommendedName>
        <fullName evidence="1">N-acetyltransferase domain-containing protein</fullName>
    </recommendedName>
</protein>
<gene>
    <name evidence="2" type="ORF">ACFPOF_17780</name>
</gene>
<sequence length="148" mass="16667">MRIVRATAEDAETLHALQSRHLQYDAQVAKIAKSEDTGVIKHSLKGRIALIAKHRGVPLGAIRARDRGRFVYIDALWVPDMTRRPSIGILLLLTLEESFPPDRHYQVRAVHGDPASYRVYGKAGYRLVFEDKRPDGLALRLFEKGAPT</sequence>
<proteinExistence type="predicted"/>
<dbReference type="InterPro" id="IPR000182">
    <property type="entry name" value="GNAT_dom"/>
</dbReference>
<dbReference type="Gene3D" id="3.40.630.30">
    <property type="match status" value="1"/>
</dbReference>
<dbReference type="EMBL" id="JBHSMI010000028">
    <property type="protein sequence ID" value="MFC5404589.1"/>
    <property type="molecule type" value="Genomic_DNA"/>
</dbReference>
<comment type="caution">
    <text evidence="2">The sequence shown here is derived from an EMBL/GenBank/DDBJ whole genome shotgun (WGS) entry which is preliminary data.</text>
</comment>
<dbReference type="RefSeq" id="WP_378135014.1">
    <property type="nucleotide sequence ID" value="NZ_JBHSMI010000028.1"/>
</dbReference>
<evidence type="ECO:0000313" key="3">
    <source>
        <dbReference type="Proteomes" id="UP001596113"/>
    </source>
</evidence>
<keyword evidence="3" id="KW-1185">Reference proteome</keyword>
<feature type="domain" description="N-acetyltransferase" evidence="1">
    <location>
        <begin position="1"/>
        <end position="144"/>
    </location>
</feature>
<evidence type="ECO:0000313" key="2">
    <source>
        <dbReference type="EMBL" id="MFC5404589.1"/>
    </source>
</evidence>
<evidence type="ECO:0000259" key="1">
    <source>
        <dbReference type="PROSITE" id="PS51186"/>
    </source>
</evidence>
<dbReference type="InterPro" id="IPR016181">
    <property type="entry name" value="Acyl_CoA_acyltransferase"/>
</dbReference>
<dbReference type="Proteomes" id="UP001596113">
    <property type="component" value="Unassembled WGS sequence"/>
</dbReference>